<dbReference type="EMBL" id="CAUJNA010002404">
    <property type="protein sequence ID" value="CAJ1392773.1"/>
    <property type="molecule type" value="Genomic_DNA"/>
</dbReference>
<evidence type="ECO:0000313" key="1">
    <source>
        <dbReference type="EMBL" id="CAJ1392773.1"/>
    </source>
</evidence>
<gene>
    <name evidence="1" type="ORF">EVOR1521_LOCUS17787</name>
</gene>
<proteinExistence type="predicted"/>
<dbReference type="Proteomes" id="UP001178507">
    <property type="component" value="Unassembled WGS sequence"/>
</dbReference>
<comment type="caution">
    <text evidence="1">The sequence shown here is derived from an EMBL/GenBank/DDBJ whole genome shotgun (WGS) entry which is preliminary data.</text>
</comment>
<protein>
    <submittedName>
        <fullName evidence="1">Uncharacterized protein</fullName>
    </submittedName>
</protein>
<name>A0AA36N820_9DINO</name>
<feature type="non-terminal residue" evidence="1">
    <location>
        <position position="1"/>
    </location>
</feature>
<dbReference type="AlphaFoldDB" id="A0AA36N820"/>
<feature type="non-terminal residue" evidence="1">
    <location>
        <position position="103"/>
    </location>
</feature>
<accession>A0AA36N820</accession>
<keyword evidence="2" id="KW-1185">Reference proteome</keyword>
<sequence>CKRPKGSRRAVPNQARVAGDFCRKAALCFAMSARFPGLSFAEALCRASGSSWRESERGTAGAVAVLLRAALREPLIEVADDAQELRLLKTIEMLIRVDFLHTQ</sequence>
<organism evidence="1 2">
    <name type="scientific">Effrenium voratum</name>
    <dbReference type="NCBI Taxonomy" id="2562239"/>
    <lineage>
        <taxon>Eukaryota</taxon>
        <taxon>Sar</taxon>
        <taxon>Alveolata</taxon>
        <taxon>Dinophyceae</taxon>
        <taxon>Suessiales</taxon>
        <taxon>Symbiodiniaceae</taxon>
        <taxon>Effrenium</taxon>
    </lineage>
</organism>
<evidence type="ECO:0000313" key="2">
    <source>
        <dbReference type="Proteomes" id="UP001178507"/>
    </source>
</evidence>
<reference evidence="1" key="1">
    <citation type="submission" date="2023-08" db="EMBL/GenBank/DDBJ databases">
        <authorList>
            <person name="Chen Y."/>
            <person name="Shah S."/>
            <person name="Dougan E. K."/>
            <person name="Thang M."/>
            <person name="Chan C."/>
        </authorList>
    </citation>
    <scope>NUCLEOTIDE SEQUENCE</scope>
</reference>